<proteinExistence type="predicted"/>
<evidence type="ECO:0008006" key="3">
    <source>
        <dbReference type="Google" id="ProtNLM"/>
    </source>
</evidence>
<dbReference type="RefSeq" id="WP_084088079.1">
    <property type="nucleotide sequence ID" value="NZ_FQUS01000005.1"/>
</dbReference>
<dbReference type="Proteomes" id="UP000184041">
    <property type="component" value="Unassembled WGS sequence"/>
</dbReference>
<gene>
    <name evidence="1" type="ORF">SAMN05443144_105111</name>
</gene>
<dbReference type="STRING" id="1194090.SAMN05443144_105111"/>
<dbReference type="OrthoDB" id="5450317at2"/>
<evidence type="ECO:0000313" key="1">
    <source>
        <dbReference type="EMBL" id="SHF07172.1"/>
    </source>
</evidence>
<dbReference type="InterPro" id="IPR032466">
    <property type="entry name" value="Metal_Hydrolase"/>
</dbReference>
<protein>
    <recommendedName>
        <fullName evidence="3">Amidohydrolase-related domain-containing protein</fullName>
    </recommendedName>
</protein>
<keyword evidence="2" id="KW-1185">Reference proteome</keyword>
<reference evidence="1 2" key="1">
    <citation type="submission" date="2016-11" db="EMBL/GenBank/DDBJ databases">
        <authorList>
            <person name="Jaros S."/>
            <person name="Januszkiewicz K."/>
            <person name="Wedrychowicz H."/>
        </authorList>
    </citation>
    <scope>NUCLEOTIDE SEQUENCE [LARGE SCALE GENOMIC DNA]</scope>
    <source>
        <strain evidence="1 2">DSM 21986</strain>
    </source>
</reference>
<dbReference type="Gene3D" id="3.20.20.140">
    <property type="entry name" value="Metal-dependent hydrolases"/>
    <property type="match status" value="1"/>
</dbReference>
<organism evidence="1 2">
    <name type="scientific">Fodinibius roseus</name>
    <dbReference type="NCBI Taxonomy" id="1194090"/>
    <lineage>
        <taxon>Bacteria</taxon>
        <taxon>Pseudomonadati</taxon>
        <taxon>Balneolota</taxon>
        <taxon>Balneolia</taxon>
        <taxon>Balneolales</taxon>
        <taxon>Balneolaceae</taxon>
        <taxon>Fodinibius</taxon>
    </lineage>
</organism>
<dbReference type="EMBL" id="FQUS01000005">
    <property type="protein sequence ID" value="SHF07172.1"/>
    <property type="molecule type" value="Genomic_DNA"/>
</dbReference>
<accession>A0A1M4YNU2</accession>
<sequence>MSVNRRRFLKKSLWGMTATLGAPVSGILQKFDRSDDTEPVAPEGLVIDTNVHISEWPFRDLKYSETSAMVDKLRKHGIREAWTGSYDALFHKNIDSVNARLAEACQQEGEGLLVPFGTVNPRWPDWKEDLRRCDEAYGMPGIRLYPGYQNYTLELPEFAELLKEASGRGMVVQIAIDQEDERMQHPRVEIPAVDVSPLPAVLESVPDVTVQLLNPFRHVRGDNLESVIKETDVLFDISNLDGNGGLERIMAGNHWYLGSTPIPSARLLMGSHVPFRPVENVLFKLMESALDEEDAAAIMSGNAARMLRTA</sequence>
<evidence type="ECO:0000313" key="2">
    <source>
        <dbReference type="Proteomes" id="UP000184041"/>
    </source>
</evidence>
<dbReference type="AlphaFoldDB" id="A0A1M4YNU2"/>
<dbReference type="SUPFAM" id="SSF51556">
    <property type="entry name" value="Metallo-dependent hydrolases"/>
    <property type="match status" value="1"/>
</dbReference>
<name>A0A1M4YNU2_9BACT</name>